<keyword evidence="7 11" id="KW-0256">Endoplasmic reticulum</keyword>
<dbReference type="InterPro" id="IPR013233">
    <property type="entry name" value="PIG-X/PBN1"/>
</dbReference>
<keyword evidence="8 11" id="KW-1133">Transmembrane helix</keyword>
<dbReference type="UniPathway" id="UPA00196"/>
<dbReference type="PANTHER" id="PTHR28533">
    <property type="entry name" value="PROTEIN PBN1"/>
    <property type="match status" value="1"/>
</dbReference>
<dbReference type="Proteomes" id="UP000214365">
    <property type="component" value="Unassembled WGS sequence"/>
</dbReference>
<keyword evidence="10" id="KW-0325">Glycoprotein</keyword>
<organism evidence="12 13">
    <name type="scientific">Talaromyces atroroseus</name>
    <dbReference type="NCBI Taxonomy" id="1441469"/>
    <lineage>
        <taxon>Eukaryota</taxon>
        <taxon>Fungi</taxon>
        <taxon>Dikarya</taxon>
        <taxon>Ascomycota</taxon>
        <taxon>Pezizomycotina</taxon>
        <taxon>Eurotiomycetes</taxon>
        <taxon>Eurotiomycetidae</taxon>
        <taxon>Eurotiales</taxon>
        <taxon>Trichocomaceae</taxon>
        <taxon>Talaromyces</taxon>
        <taxon>Talaromyces sect. Trachyspermi</taxon>
    </lineage>
</organism>
<evidence type="ECO:0000256" key="2">
    <source>
        <dbReference type="ARBA" id="ARBA00004687"/>
    </source>
</evidence>
<sequence length="500" mass="55762">MSDWQLILTNHDVFPGPTLRQPIAFDPTKQAIFSKDTLSIRGLDAAKEERFTFTSKELPTENFYTQHVDFIYDGALNVTTIPWRRFLPAHLRAYMFITRRQIMRSIQESFSEAPVLTETPSSNPSLQFHHVLPSIDQFVGYLRHMVCDLNDSECADYLLLADFVAIDYDPTTQATSISAFWSQPLLGTTGWTEDITRKHGSAEKVEVGLLSNERAVDPEDISLGGFLTVVGQDNKLTFETPTGLHPTLKISMPPSALTRPPAPEDTTCTLHTYLTLPSTIFADKYQLSTKDHLFLTSHNLVGLRAVSGETDLEAPDWVLPSWGSNLLLEIATPSEGQDIGGSSGSWDVTIPLHLRYLKPSESGHQLASIPWPIVFWACSAEDSTEMGKNPFDLVDLGYDALFTPRTFFFHLHPESNDPSKLSSGRALMQEISVPVLKAATDSERPYGEAASRVELGTVVAITIGFIWVLWKLISIFIFRGIEDSPRSSPESTRKADKKKK</sequence>
<dbReference type="GO" id="GO:0005789">
    <property type="term" value="C:endoplasmic reticulum membrane"/>
    <property type="evidence" value="ECO:0007669"/>
    <property type="project" value="UniProtKB-SubCell"/>
</dbReference>
<evidence type="ECO:0000256" key="10">
    <source>
        <dbReference type="ARBA" id="ARBA00023180"/>
    </source>
</evidence>
<evidence type="ECO:0000256" key="11">
    <source>
        <dbReference type="RuleBase" id="RU366056"/>
    </source>
</evidence>
<evidence type="ECO:0000256" key="7">
    <source>
        <dbReference type="ARBA" id="ARBA00022824"/>
    </source>
</evidence>
<dbReference type="OrthoDB" id="5546453at2759"/>
<evidence type="ECO:0000256" key="5">
    <source>
        <dbReference type="ARBA" id="ARBA00022502"/>
    </source>
</evidence>
<evidence type="ECO:0000256" key="9">
    <source>
        <dbReference type="ARBA" id="ARBA00023136"/>
    </source>
</evidence>
<evidence type="ECO:0000256" key="1">
    <source>
        <dbReference type="ARBA" id="ARBA00004643"/>
    </source>
</evidence>
<name>A0A225B8W1_TALAT</name>
<comment type="similarity">
    <text evidence="3 11">Belongs to the PIGX family.</text>
</comment>
<dbReference type="RefSeq" id="XP_020124650.1">
    <property type="nucleotide sequence ID" value="XM_020259981.1"/>
</dbReference>
<evidence type="ECO:0000313" key="13">
    <source>
        <dbReference type="Proteomes" id="UP000214365"/>
    </source>
</evidence>
<evidence type="ECO:0000313" key="12">
    <source>
        <dbReference type="EMBL" id="OKL64529.1"/>
    </source>
</evidence>
<dbReference type="SMART" id="SM00780">
    <property type="entry name" value="PIG-X"/>
    <property type="match status" value="1"/>
</dbReference>
<evidence type="ECO:0000256" key="3">
    <source>
        <dbReference type="ARBA" id="ARBA00010345"/>
    </source>
</evidence>
<keyword evidence="6 11" id="KW-0812">Transmembrane</keyword>
<dbReference type="GeneID" id="30999955"/>
<keyword evidence="9 11" id="KW-0472">Membrane</keyword>
<comment type="subcellular location">
    <subcellularLocation>
        <location evidence="11">Endoplasmic reticulum membrane</location>
        <topology evidence="11">Single-pass membrane protein</topology>
    </subcellularLocation>
    <subcellularLocation>
        <location evidence="1">Endoplasmic reticulum membrane</location>
        <topology evidence="1">Single-pass type III membrane protein</topology>
    </subcellularLocation>
</comment>
<comment type="caution">
    <text evidence="12">The sequence shown here is derived from an EMBL/GenBank/DDBJ whole genome shotgun (WGS) entry which is preliminary data.</text>
</comment>
<accession>A0A225B8W1</accession>
<evidence type="ECO:0000256" key="4">
    <source>
        <dbReference type="ARBA" id="ARBA00020410"/>
    </source>
</evidence>
<gene>
    <name evidence="12" type="ORF">UA08_00200</name>
</gene>
<reference evidence="12 13" key="1">
    <citation type="submission" date="2015-06" db="EMBL/GenBank/DDBJ databases">
        <title>Talaromyces atroroseus IBT 11181 draft genome.</title>
        <authorList>
            <person name="Rasmussen K.B."/>
            <person name="Rasmussen S."/>
            <person name="Petersen B."/>
            <person name="Sicheritz-Ponten T."/>
            <person name="Mortensen U.H."/>
            <person name="Thrane U."/>
        </authorList>
    </citation>
    <scope>NUCLEOTIDE SEQUENCE [LARGE SCALE GENOMIC DNA]</scope>
    <source>
        <strain evidence="12 13">IBT 11181</strain>
    </source>
</reference>
<comment type="function">
    <text evidence="11">Required for proper folding and/or the stability of a subset of proteins in the endoplasmic reticulum. Component of glycosylphosphatidylinositol-mannosyltransferase 1 which transfers the first of the 4 mannoses in the GPI-anchor precursors during GPI-anchor biosynthesis. Probably acts by stabilizing the mannosyltransferase GPI14.</text>
</comment>
<keyword evidence="13" id="KW-1185">Reference proteome</keyword>
<protein>
    <recommendedName>
        <fullName evidence="4 11">Protein PBN1</fullName>
    </recommendedName>
</protein>
<dbReference type="STRING" id="1441469.A0A225B8W1"/>
<evidence type="ECO:0000256" key="8">
    <source>
        <dbReference type="ARBA" id="ARBA00022989"/>
    </source>
</evidence>
<dbReference type="EMBL" id="LFMY01000001">
    <property type="protein sequence ID" value="OKL64529.1"/>
    <property type="molecule type" value="Genomic_DNA"/>
</dbReference>
<dbReference type="GO" id="GO:0000030">
    <property type="term" value="F:mannosyltransferase activity"/>
    <property type="evidence" value="ECO:0007669"/>
    <property type="project" value="TreeGrafter"/>
</dbReference>
<dbReference type="AlphaFoldDB" id="A0A225B8W1"/>
<dbReference type="Pfam" id="PF08320">
    <property type="entry name" value="PIG-X"/>
    <property type="match status" value="1"/>
</dbReference>
<evidence type="ECO:0000256" key="6">
    <source>
        <dbReference type="ARBA" id="ARBA00022692"/>
    </source>
</evidence>
<keyword evidence="5 11" id="KW-0337">GPI-anchor biosynthesis</keyword>
<dbReference type="GO" id="GO:0006506">
    <property type="term" value="P:GPI anchor biosynthetic process"/>
    <property type="evidence" value="ECO:0007669"/>
    <property type="project" value="UniProtKB-UniPathway"/>
</dbReference>
<feature type="transmembrane region" description="Helical" evidence="11">
    <location>
        <begin position="455"/>
        <end position="478"/>
    </location>
</feature>
<dbReference type="InterPro" id="IPR042322">
    <property type="entry name" value="Pbn1"/>
</dbReference>
<proteinExistence type="inferred from homology"/>
<comment type="pathway">
    <text evidence="2 11">Glycolipid biosynthesis; glycosylphosphatidylinositol-anchor biosynthesis.</text>
</comment>
<dbReference type="PANTHER" id="PTHR28533:SF1">
    <property type="entry name" value="PROTEIN PBN1"/>
    <property type="match status" value="1"/>
</dbReference>
<dbReference type="GO" id="GO:1990529">
    <property type="term" value="C:glycosylphosphatidylinositol-mannosyltransferase I complex"/>
    <property type="evidence" value="ECO:0007669"/>
    <property type="project" value="TreeGrafter"/>
</dbReference>